<feature type="transmembrane region" description="Helical" evidence="3">
    <location>
        <begin position="487"/>
        <end position="505"/>
    </location>
</feature>
<feature type="region of interest" description="Disordered" evidence="2">
    <location>
        <begin position="310"/>
        <end position="350"/>
    </location>
</feature>
<dbReference type="SUPFAM" id="SSF103473">
    <property type="entry name" value="MFS general substrate transporter"/>
    <property type="match status" value="1"/>
</dbReference>
<feature type="transmembrane region" description="Helical" evidence="3">
    <location>
        <begin position="160"/>
        <end position="185"/>
    </location>
</feature>
<protein>
    <recommendedName>
        <fullName evidence="4">Major facilitator superfamily (MFS) profile domain-containing protein</fullName>
    </recommendedName>
</protein>
<comment type="caution">
    <text evidence="5">The sequence shown here is derived from an EMBL/GenBank/DDBJ whole genome shotgun (WGS) entry which is preliminary data.</text>
</comment>
<dbReference type="GO" id="GO:0016020">
    <property type="term" value="C:membrane"/>
    <property type="evidence" value="ECO:0007669"/>
    <property type="project" value="UniProtKB-SubCell"/>
</dbReference>
<sequence length="638" mass="69146">MADPETKEPATKDSSDDQEPNLHPPAPESNQTSPATSNSTPLSSGSSNSANWNLLHGQRKVAIGESESDSSGDKAEVRDEDVLDKGYAWVIVLGGFLSQVLIGGLMRCDGIFYLQFRDRLHQNKQLTAWPSAISFTLQCFIAPVATAFCNRFSVRTAVHLGTFLLTSGLVITAFVPNIYCLFLSYSVLQGIGRGLVMAPGIFIVNMYFKKRLGIALGFASSGTGIGTLGLPPLITWLFNTLGYQTGFLIIAGISTAGWGIAMLFRPLSMHKDIVRERRLKEKLLRGKSKFDSTYRRKGFYSWYGSIETTQPNQNTSSSGYSSKTDHGNDLTQSTSSESTSQEGQNTPDDLHNVIDIRRRKKKKNCCCACVETVFPVEGEKRGRKKRRLLHWSLFKDFPFLVLCVSMAFFNLAQKTVFTFLPAIAEQKGISAYSVMLSVAGAGGTVGRVAAGFFMDRPRIKPHKCAVYSLILFFAAGAALMVPFSDSLLMLCVPCTLYGFMVGASVSQKSNVLAALLGKETVNSAFGILYSFQGLGTLAGPPLSGALGDQFDDYDFAFYLSGGSMFSAGALVALSVMLFGIRTRQREGAGGHEYESLPTNEESSDSTAVPVEESSSESDQNGSSGSETQMSGNHNSSLR</sequence>
<proteinExistence type="predicted"/>
<feature type="transmembrane region" description="Helical" evidence="3">
    <location>
        <begin position="246"/>
        <end position="268"/>
    </location>
</feature>
<dbReference type="EMBL" id="JAWDGP010004501">
    <property type="protein sequence ID" value="KAK3763755.1"/>
    <property type="molecule type" value="Genomic_DNA"/>
</dbReference>
<dbReference type="InterPro" id="IPR050327">
    <property type="entry name" value="Proton-linked_MCT"/>
</dbReference>
<feature type="transmembrane region" description="Helical" evidence="3">
    <location>
        <begin position="429"/>
        <end position="452"/>
    </location>
</feature>
<keyword evidence="6" id="KW-1185">Reference proteome</keyword>
<dbReference type="InterPro" id="IPR011701">
    <property type="entry name" value="MFS"/>
</dbReference>
<dbReference type="PROSITE" id="PS50850">
    <property type="entry name" value="MFS"/>
    <property type="match status" value="1"/>
</dbReference>
<feature type="transmembrane region" description="Helical" evidence="3">
    <location>
        <begin position="526"/>
        <end position="543"/>
    </location>
</feature>
<organism evidence="5 6">
    <name type="scientific">Elysia crispata</name>
    <name type="common">lettuce slug</name>
    <dbReference type="NCBI Taxonomy" id="231223"/>
    <lineage>
        <taxon>Eukaryota</taxon>
        <taxon>Metazoa</taxon>
        <taxon>Spiralia</taxon>
        <taxon>Lophotrochozoa</taxon>
        <taxon>Mollusca</taxon>
        <taxon>Gastropoda</taxon>
        <taxon>Heterobranchia</taxon>
        <taxon>Euthyneura</taxon>
        <taxon>Panpulmonata</taxon>
        <taxon>Sacoglossa</taxon>
        <taxon>Placobranchoidea</taxon>
        <taxon>Plakobranchidae</taxon>
        <taxon>Elysia</taxon>
    </lineage>
</organism>
<feature type="domain" description="Major facilitator superfamily (MFS) profile" evidence="4">
    <location>
        <begin position="87"/>
        <end position="586"/>
    </location>
</feature>
<comment type="subcellular location">
    <subcellularLocation>
        <location evidence="1">Membrane</location>
        <topology evidence="1">Multi-pass membrane protein</topology>
    </subcellularLocation>
</comment>
<dbReference type="PANTHER" id="PTHR11360:SF306">
    <property type="entry name" value="RE01051P"/>
    <property type="match status" value="1"/>
</dbReference>
<keyword evidence="3" id="KW-0812">Transmembrane</keyword>
<feature type="compositionally biased region" description="Polar residues" evidence="2">
    <location>
        <begin position="310"/>
        <end position="322"/>
    </location>
</feature>
<feature type="compositionally biased region" description="Low complexity" evidence="2">
    <location>
        <begin position="37"/>
        <end position="50"/>
    </location>
</feature>
<feature type="compositionally biased region" description="Polar residues" evidence="2">
    <location>
        <begin position="627"/>
        <end position="638"/>
    </location>
</feature>
<dbReference type="CDD" id="cd17352">
    <property type="entry name" value="MFS_MCT_SLC16"/>
    <property type="match status" value="1"/>
</dbReference>
<feature type="transmembrane region" description="Helical" evidence="3">
    <location>
        <begin position="87"/>
        <end position="106"/>
    </location>
</feature>
<feature type="transmembrane region" description="Helical" evidence="3">
    <location>
        <begin position="464"/>
        <end position="481"/>
    </location>
</feature>
<dbReference type="Gene3D" id="1.20.1250.20">
    <property type="entry name" value="MFS general substrate transporter like domains"/>
    <property type="match status" value="1"/>
</dbReference>
<feature type="compositionally biased region" description="Low complexity" evidence="2">
    <location>
        <begin position="331"/>
        <end position="342"/>
    </location>
</feature>
<evidence type="ECO:0000313" key="6">
    <source>
        <dbReference type="Proteomes" id="UP001283361"/>
    </source>
</evidence>
<evidence type="ECO:0000256" key="2">
    <source>
        <dbReference type="SAM" id="MobiDB-lite"/>
    </source>
</evidence>
<evidence type="ECO:0000256" key="1">
    <source>
        <dbReference type="ARBA" id="ARBA00004141"/>
    </source>
</evidence>
<evidence type="ECO:0000259" key="4">
    <source>
        <dbReference type="PROSITE" id="PS50850"/>
    </source>
</evidence>
<evidence type="ECO:0000256" key="3">
    <source>
        <dbReference type="SAM" id="Phobius"/>
    </source>
</evidence>
<dbReference type="Pfam" id="PF07690">
    <property type="entry name" value="MFS_1"/>
    <property type="match status" value="1"/>
</dbReference>
<reference evidence="5" key="1">
    <citation type="journal article" date="2023" name="G3 (Bethesda)">
        <title>A reference genome for the long-term kleptoplast-retaining sea slug Elysia crispata morphotype clarki.</title>
        <authorList>
            <person name="Eastman K.E."/>
            <person name="Pendleton A.L."/>
            <person name="Shaikh M.A."/>
            <person name="Suttiyut T."/>
            <person name="Ogas R."/>
            <person name="Tomko P."/>
            <person name="Gavelis G."/>
            <person name="Widhalm J.R."/>
            <person name="Wisecaver J.H."/>
        </authorList>
    </citation>
    <scope>NUCLEOTIDE SEQUENCE</scope>
    <source>
        <strain evidence="5">ECLA1</strain>
    </source>
</reference>
<feature type="compositionally biased region" description="Basic and acidic residues" evidence="2">
    <location>
        <begin position="1"/>
        <end position="15"/>
    </location>
</feature>
<keyword evidence="3" id="KW-0472">Membrane</keyword>
<feature type="compositionally biased region" description="Polar residues" evidence="2">
    <location>
        <begin position="596"/>
        <end position="606"/>
    </location>
</feature>
<feature type="transmembrane region" description="Helical" evidence="3">
    <location>
        <begin position="555"/>
        <end position="578"/>
    </location>
</feature>
<name>A0AAE1DBF1_9GAST</name>
<feature type="transmembrane region" description="Helical" evidence="3">
    <location>
        <begin position="215"/>
        <end position="234"/>
    </location>
</feature>
<evidence type="ECO:0000313" key="5">
    <source>
        <dbReference type="EMBL" id="KAK3763755.1"/>
    </source>
</evidence>
<accession>A0AAE1DBF1</accession>
<dbReference type="GO" id="GO:0008028">
    <property type="term" value="F:monocarboxylic acid transmembrane transporter activity"/>
    <property type="evidence" value="ECO:0007669"/>
    <property type="project" value="TreeGrafter"/>
</dbReference>
<feature type="transmembrane region" description="Helical" evidence="3">
    <location>
        <begin position="126"/>
        <end position="148"/>
    </location>
</feature>
<dbReference type="Proteomes" id="UP001283361">
    <property type="component" value="Unassembled WGS sequence"/>
</dbReference>
<dbReference type="InterPro" id="IPR036259">
    <property type="entry name" value="MFS_trans_sf"/>
</dbReference>
<dbReference type="InterPro" id="IPR020846">
    <property type="entry name" value="MFS_dom"/>
</dbReference>
<dbReference type="AlphaFoldDB" id="A0AAE1DBF1"/>
<feature type="region of interest" description="Disordered" evidence="2">
    <location>
        <begin position="588"/>
        <end position="638"/>
    </location>
</feature>
<feature type="transmembrane region" description="Helical" evidence="3">
    <location>
        <begin position="191"/>
        <end position="208"/>
    </location>
</feature>
<feature type="compositionally biased region" description="Low complexity" evidence="2">
    <location>
        <begin position="616"/>
        <end position="626"/>
    </location>
</feature>
<keyword evidence="3" id="KW-1133">Transmembrane helix</keyword>
<gene>
    <name evidence="5" type="ORF">RRG08_065719</name>
</gene>
<dbReference type="PANTHER" id="PTHR11360">
    <property type="entry name" value="MONOCARBOXYLATE TRANSPORTER"/>
    <property type="match status" value="1"/>
</dbReference>
<feature type="transmembrane region" description="Helical" evidence="3">
    <location>
        <begin position="388"/>
        <end position="409"/>
    </location>
</feature>
<feature type="region of interest" description="Disordered" evidence="2">
    <location>
        <begin position="1"/>
        <end position="50"/>
    </location>
</feature>